<protein>
    <submittedName>
        <fullName evidence="3">LOB domain-containing protein 1-like</fullName>
    </submittedName>
</protein>
<dbReference type="AlphaFoldDB" id="A0AAQ3K069"/>
<evidence type="ECO:0000313" key="4">
    <source>
        <dbReference type="Proteomes" id="UP001327560"/>
    </source>
</evidence>
<accession>A0AAQ3K069</accession>
<evidence type="ECO:0000259" key="2">
    <source>
        <dbReference type="PROSITE" id="PS50891"/>
    </source>
</evidence>
<name>A0AAQ3K069_9LILI</name>
<proteinExistence type="inferred from homology"/>
<dbReference type="EMBL" id="CP136891">
    <property type="protein sequence ID" value="WOK99351.1"/>
    <property type="molecule type" value="Genomic_DNA"/>
</dbReference>
<evidence type="ECO:0000313" key="3">
    <source>
        <dbReference type="EMBL" id="WOK99351.1"/>
    </source>
</evidence>
<comment type="similarity">
    <text evidence="1">Belongs to the LOB domain-containing protein family.</text>
</comment>
<dbReference type="PROSITE" id="PS50891">
    <property type="entry name" value="LOB"/>
    <property type="match status" value="1"/>
</dbReference>
<keyword evidence="4" id="KW-1185">Reference proteome</keyword>
<organism evidence="3 4">
    <name type="scientific">Canna indica</name>
    <name type="common">Indian-shot</name>
    <dbReference type="NCBI Taxonomy" id="4628"/>
    <lineage>
        <taxon>Eukaryota</taxon>
        <taxon>Viridiplantae</taxon>
        <taxon>Streptophyta</taxon>
        <taxon>Embryophyta</taxon>
        <taxon>Tracheophyta</taxon>
        <taxon>Spermatophyta</taxon>
        <taxon>Magnoliopsida</taxon>
        <taxon>Liliopsida</taxon>
        <taxon>Zingiberales</taxon>
        <taxon>Cannaceae</taxon>
        <taxon>Canna</taxon>
    </lineage>
</organism>
<dbReference type="PANTHER" id="PTHR31301:SF77">
    <property type="entry name" value="LOB DOMAIN-CONTAINING PROTEIN 1-LIKE"/>
    <property type="match status" value="1"/>
</dbReference>
<feature type="domain" description="LOB" evidence="2">
    <location>
        <begin position="8"/>
        <end position="110"/>
    </location>
</feature>
<dbReference type="PANTHER" id="PTHR31301">
    <property type="entry name" value="LOB DOMAIN-CONTAINING PROTEIN 4-RELATED"/>
    <property type="match status" value="1"/>
</dbReference>
<gene>
    <name evidence="3" type="ORF">Cni_G08063</name>
</gene>
<dbReference type="Pfam" id="PF03195">
    <property type="entry name" value="LOB"/>
    <property type="match status" value="1"/>
</dbReference>
<reference evidence="3 4" key="1">
    <citation type="submission" date="2023-10" db="EMBL/GenBank/DDBJ databases">
        <title>Chromosome-scale genome assembly provides insights into flower coloration mechanisms of Canna indica.</title>
        <authorList>
            <person name="Li C."/>
        </authorList>
    </citation>
    <scope>NUCLEOTIDE SEQUENCE [LARGE SCALE GENOMIC DNA]</scope>
    <source>
        <tissue evidence="3">Flower</tissue>
    </source>
</reference>
<sequence>MARTKLDLPCAACRLLHRKCNRQCLLAPYFPAEEPDKFARVHKVFGASNVIKMLQAVKEGMNKEDAIKSMVYEAHARLQDPIYGCAGIILYLQKCVEDLQAQLRTVQQQVLDSQLQRHQLLSVLTMDANQEVNNPVLPVVPYTK</sequence>
<evidence type="ECO:0000256" key="1">
    <source>
        <dbReference type="ARBA" id="ARBA00005474"/>
    </source>
</evidence>
<dbReference type="Proteomes" id="UP001327560">
    <property type="component" value="Chromosome 2"/>
</dbReference>
<dbReference type="InterPro" id="IPR004883">
    <property type="entry name" value="LOB"/>
</dbReference>